<evidence type="ECO:0000313" key="3">
    <source>
        <dbReference type="Proteomes" id="UP000823388"/>
    </source>
</evidence>
<protein>
    <submittedName>
        <fullName evidence="2">Uncharacterized protein</fullName>
    </submittedName>
</protein>
<organism evidence="2 3">
    <name type="scientific">Panicum virgatum</name>
    <name type="common">Blackwell switchgrass</name>
    <dbReference type="NCBI Taxonomy" id="38727"/>
    <lineage>
        <taxon>Eukaryota</taxon>
        <taxon>Viridiplantae</taxon>
        <taxon>Streptophyta</taxon>
        <taxon>Embryophyta</taxon>
        <taxon>Tracheophyta</taxon>
        <taxon>Spermatophyta</taxon>
        <taxon>Magnoliopsida</taxon>
        <taxon>Liliopsida</taxon>
        <taxon>Poales</taxon>
        <taxon>Poaceae</taxon>
        <taxon>PACMAD clade</taxon>
        <taxon>Panicoideae</taxon>
        <taxon>Panicodae</taxon>
        <taxon>Paniceae</taxon>
        <taxon>Panicinae</taxon>
        <taxon>Panicum</taxon>
        <taxon>Panicum sect. Hiantes</taxon>
    </lineage>
</organism>
<name>A0A8T0TSX6_PANVG</name>
<keyword evidence="3" id="KW-1185">Reference proteome</keyword>
<dbReference type="EMBL" id="CM029042">
    <property type="protein sequence ID" value="KAG2615232.1"/>
    <property type="molecule type" value="Genomic_DNA"/>
</dbReference>
<sequence length="79" mass="9029">MKPSRMRAAADSTASTERRQKWRRDALKRRKCHAYIGMRRNLGCNGRGTHGNKKKTEAKESYCKMNSQVRGWIAACNSA</sequence>
<gene>
    <name evidence="2" type="ORF">PVAP13_3NG068800</name>
</gene>
<dbReference type="AlphaFoldDB" id="A0A8T0TSX6"/>
<proteinExistence type="predicted"/>
<comment type="caution">
    <text evidence="2">The sequence shown here is derived from an EMBL/GenBank/DDBJ whole genome shotgun (WGS) entry which is preliminary data.</text>
</comment>
<evidence type="ECO:0000313" key="2">
    <source>
        <dbReference type="EMBL" id="KAG2615232.1"/>
    </source>
</evidence>
<feature type="region of interest" description="Disordered" evidence="1">
    <location>
        <begin position="1"/>
        <end position="24"/>
    </location>
</feature>
<dbReference type="Proteomes" id="UP000823388">
    <property type="component" value="Chromosome 3N"/>
</dbReference>
<accession>A0A8T0TSX6</accession>
<reference evidence="2" key="1">
    <citation type="submission" date="2020-05" db="EMBL/GenBank/DDBJ databases">
        <title>WGS assembly of Panicum virgatum.</title>
        <authorList>
            <person name="Lovell J.T."/>
            <person name="Jenkins J."/>
            <person name="Shu S."/>
            <person name="Juenger T.E."/>
            <person name="Schmutz J."/>
        </authorList>
    </citation>
    <scope>NUCLEOTIDE SEQUENCE</scope>
    <source>
        <strain evidence="2">AP13</strain>
    </source>
</reference>
<evidence type="ECO:0000256" key="1">
    <source>
        <dbReference type="SAM" id="MobiDB-lite"/>
    </source>
</evidence>